<dbReference type="SUPFAM" id="SSF88946">
    <property type="entry name" value="Sigma2 domain of RNA polymerase sigma factors"/>
    <property type="match status" value="1"/>
</dbReference>
<evidence type="ECO:0000259" key="5">
    <source>
        <dbReference type="Pfam" id="PF04542"/>
    </source>
</evidence>
<evidence type="ECO:0000256" key="3">
    <source>
        <dbReference type="ARBA" id="ARBA00023082"/>
    </source>
</evidence>
<dbReference type="Pfam" id="PF08281">
    <property type="entry name" value="Sigma70_r4_2"/>
    <property type="match status" value="1"/>
</dbReference>
<feature type="domain" description="RNA polymerase sigma-70 region 2" evidence="5">
    <location>
        <begin position="12"/>
        <end position="75"/>
    </location>
</feature>
<sequence>MSEKETVLLDWIERHSALLIRTAYYYVRDRMVAEDIVQDVFVKAFDRMEEFRGDGRVEAWLSRMTVNACKDYLRSWRHRNIVVQEFVGLKATTSSAETAALAQVQNQELAARVLKLPVKYREAVVLHYFEQLKIREIADLLELTESTVKVRLHRGLKKLQQELGEEERALWNV</sequence>
<dbReference type="InterPro" id="IPR036388">
    <property type="entry name" value="WH-like_DNA-bd_sf"/>
</dbReference>
<dbReference type="InterPro" id="IPR014284">
    <property type="entry name" value="RNA_pol_sigma-70_dom"/>
</dbReference>
<evidence type="ECO:0000259" key="6">
    <source>
        <dbReference type="Pfam" id="PF08281"/>
    </source>
</evidence>
<accession>A0A074LWK5</accession>
<dbReference type="AlphaFoldDB" id="A0A074LWK5"/>
<dbReference type="GO" id="GO:0003677">
    <property type="term" value="F:DNA binding"/>
    <property type="evidence" value="ECO:0007669"/>
    <property type="project" value="InterPro"/>
</dbReference>
<dbReference type="Proteomes" id="UP000027931">
    <property type="component" value="Unassembled WGS sequence"/>
</dbReference>
<keyword evidence="3" id="KW-0731">Sigma factor</keyword>
<dbReference type="eggNOG" id="COG1595">
    <property type="taxonomic scope" value="Bacteria"/>
</dbReference>
<dbReference type="Pfam" id="PF04542">
    <property type="entry name" value="Sigma70_r2"/>
    <property type="match status" value="1"/>
</dbReference>
<dbReference type="PANTHER" id="PTHR43133">
    <property type="entry name" value="RNA POLYMERASE ECF-TYPE SIGMA FACTO"/>
    <property type="match status" value="1"/>
</dbReference>
<dbReference type="PANTHER" id="PTHR43133:SF51">
    <property type="entry name" value="RNA POLYMERASE SIGMA FACTOR"/>
    <property type="match status" value="1"/>
</dbReference>
<dbReference type="STRING" id="1157490.EL26_05050"/>
<dbReference type="InterPro" id="IPR013249">
    <property type="entry name" value="RNA_pol_sigma70_r4_t2"/>
</dbReference>
<protein>
    <submittedName>
        <fullName evidence="7">RNA polymerase factor sigma C</fullName>
    </submittedName>
</protein>
<keyword evidence="8" id="KW-1185">Reference proteome</keyword>
<dbReference type="NCBIfam" id="TIGR02937">
    <property type="entry name" value="sigma70-ECF"/>
    <property type="match status" value="1"/>
</dbReference>
<dbReference type="Gene3D" id="1.10.10.10">
    <property type="entry name" value="Winged helix-like DNA-binding domain superfamily/Winged helix DNA-binding domain"/>
    <property type="match status" value="1"/>
</dbReference>
<dbReference type="Gene3D" id="1.10.1740.10">
    <property type="match status" value="1"/>
</dbReference>
<evidence type="ECO:0000256" key="2">
    <source>
        <dbReference type="ARBA" id="ARBA00023015"/>
    </source>
</evidence>
<dbReference type="InterPro" id="IPR013325">
    <property type="entry name" value="RNA_pol_sigma_r2"/>
</dbReference>
<dbReference type="CDD" id="cd06171">
    <property type="entry name" value="Sigma70_r4"/>
    <property type="match status" value="1"/>
</dbReference>
<name>A0A074LWK5_9BACL</name>
<dbReference type="InterPro" id="IPR039425">
    <property type="entry name" value="RNA_pol_sigma-70-like"/>
</dbReference>
<proteinExistence type="inferred from homology"/>
<feature type="domain" description="RNA polymerase sigma factor 70 region 4 type 2" evidence="6">
    <location>
        <begin position="107"/>
        <end position="159"/>
    </location>
</feature>
<evidence type="ECO:0000256" key="4">
    <source>
        <dbReference type="ARBA" id="ARBA00023163"/>
    </source>
</evidence>
<keyword evidence="2" id="KW-0805">Transcription regulation</keyword>
<gene>
    <name evidence="7" type="ORF">EL26_05050</name>
</gene>
<dbReference type="GO" id="GO:0016987">
    <property type="term" value="F:sigma factor activity"/>
    <property type="evidence" value="ECO:0007669"/>
    <property type="project" value="UniProtKB-KW"/>
</dbReference>
<dbReference type="InterPro" id="IPR007627">
    <property type="entry name" value="RNA_pol_sigma70_r2"/>
</dbReference>
<dbReference type="GO" id="GO:0006352">
    <property type="term" value="P:DNA-templated transcription initiation"/>
    <property type="evidence" value="ECO:0007669"/>
    <property type="project" value="InterPro"/>
</dbReference>
<evidence type="ECO:0000313" key="8">
    <source>
        <dbReference type="Proteomes" id="UP000027931"/>
    </source>
</evidence>
<evidence type="ECO:0000313" key="7">
    <source>
        <dbReference type="EMBL" id="KEO84468.1"/>
    </source>
</evidence>
<dbReference type="RefSeq" id="WP_052036001.1">
    <property type="nucleotide sequence ID" value="NZ_JMIR01000004.1"/>
</dbReference>
<dbReference type="OrthoDB" id="9794508at2"/>
<comment type="caution">
    <text evidence="7">The sequence shown here is derived from an EMBL/GenBank/DDBJ whole genome shotgun (WGS) entry which is preliminary data.</text>
</comment>
<dbReference type="EMBL" id="JMIR01000004">
    <property type="protein sequence ID" value="KEO84468.1"/>
    <property type="molecule type" value="Genomic_DNA"/>
</dbReference>
<dbReference type="SUPFAM" id="SSF88659">
    <property type="entry name" value="Sigma3 and sigma4 domains of RNA polymerase sigma factors"/>
    <property type="match status" value="1"/>
</dbReference>
<organism evidence="7 8">
    <name type="scientific">Tumebacillus flagellatus</name>
    <dbReference type="NCBI Taxonomy" id="1157490"/>
    <lineage>
        <taxon>Bacteria</taxon>
        <taxon>Bacillati</taxon>
        <taxon>Bacillota</taxon>
        <taxon>Bacilli</taxon>
        <taxon>Bacillales</taxon>
        <taxon>Alicyclobacillaceae</taxon>
        <taxon>Tumebacillus</taxon>
    </lineage>
</organism>
<comment type="similarity">
    <text evidence="1">Belongs to the sigma-70 factor family. ECF subfamily.</text>
</comment>
<reference evidence="7 8" key="1">
    <citation type="journal article" date="2013" name="Int. J. Syst. Evol. Microbiol.">
        <title>Tumebacillus flagellatus sp. nov., an alpha-amylase/pullulanase-producing bacterium isolated from cassava wastewater.</title>
        <authorList>
            <person name="Wang Q."/>
            <person name="Xie N."/>
            <person name="Qin Y."/>
            <person name="Shen N."/>
            <person name="Zhu J."/>
            <person name="Mi H."/>
            <person name="Huang R."/>
        </authorList>
    </citation>
    <scope>NUCLEOTIDE SEQUENCE [LARGE SCALE GENOMIC DNA]</scope>
    <source>
        <strain evidence="7 8">GST4</strain>
    </source>
</reference>
<evidence type="ECO:0000256" key="1">
    <source>
        <dbReference type="ARBA" id="ARBA00010641"/>
    </source>
</evidence>
<dbReference type="InterPro" id="IPR013324">
    <property type="entry name" value="RNA_pol_sigma_r3/r4-like"/>
</dbReference>
<keyword evidence="4" id="KW-0804">Transcription</keyword>